<evidence type="ECO:0000256" key="2">
    <source>
        <dbReference type="ARBA" id="ARBA00022884"/>
    </source>
</evidence>
<dbReference type="EMBL" id="MFAF01000097">
    <property type="protein sequence ID" value="OGD74659.1"/>
    <property type="molecule type" value="Genomic_DNA"/>
</dbReference>
<accession>A0A1F5F4W0</accession>
<evidence type="ECO:0000256" key="3">
    <source>
        <dbReference type="ARBA" id="ARBA00023235"/>
    </source>
</evidence>
<evidence type="ECO:0000259" key="6">
    <source>
        <dbReference type="SMART" id="SM00363"/>
    </source>
</evidence>
<dbReference type="CDD" id="cd00165">
    <property type="entry name" value="S4"/>
    <property type="match status" value="1"/>
</dbReference>
<comment type="caution">
    <text evidence="7">The sequence shown here is derived from an EMBL/GenBank/DDBJ whole genome shotgun (WGS) entry which is preliminary data.</text>
</comment>
<dbReference type="SMART" id="SM00363">
    <property type="entry name" value="S4"/>
    <property type="match status" value="1"/>
</dbReference>
<evidence type="ECO:0000256" key="4">
    <source>
        <dbReference type="PROSITE-ProRule" id="PRU00182"/>
    </source>
</evidence>
<dbReference type="FunFam" id="3.10.290.10:FF:000003">
    <property type="entry name" value="Pseudouridine synthase"/>
    <property type="match status" value="1"/>
</dbReference>
<dbReference type="InterPro" id="IPR006145">
    <property type="entry name" value="PsdUridine_synth_RsuA/RluA"/>
</dbReference>
<organism evidence="7 8">
    <name type="scientific">Candidatus Coatesbacteria bacterium RBG_13_66_14</name>
    <dbReference type="NCBI Taxonomy" id="1817816"/>
    <lineage>
        <taxon>Bacteria</taxon>
        <taxon>Candidatus Coatesiibacteriota</taxon>
    </lineage>
</organism>
<dbReference type="CDD" id="cd02870">
    <property type="entry name" value="PseudoU_synth_RsuA_like"/>
    <property type="match status" value="1"/>
</dbReference>
<dbReference type="GO" id="GO:0005829">
    <property type="term" value="C:cytosol"/>
    <property type="evidence" value="ECO:0007669"/>
    <property type="project" value="UniProtKB-ARBA"/>
</dbReference>
<dbReference type="GO" id="GO:0000455">
    <property type="term" value="P:enzyme-directed rRNA pseudouridine synthesis"/>
    <property type="evidence" value="ECO:0007669"/>
    <property type="project" value="UniProtKB-ARBA"/>
</dbReference>
<dbReference type="EC" id="5.4.99.-" evidence="5"/>
<dbReference type="Gene3D" id="3.10.290.10">
    <property type="entry name" value="RNA-binding S4 domain"/>
    <property type="match status" value="1"/>
</dbReference>
<dbReference type="FunFam" id="3.30.70.1560:FF:000001">
    <property type="entry name" value="Pseudouridine synthase"/>
    <property type="match status" value="1"/>
</dbReference>
<comment type="similarity">
    <text evidence="1 5">Belongs to the pseudouridine synthase RsuA family.</text>
</comment>
<dbReference type="InterPro" id="IPR020103">
    <property type="entry name" value="PsdUridine_synth_cat_dom_sf"/>
</dbReference>
<dbReference type="InterPro" id="IPR050343">
    <property type="entry name" value="RsuA_PseudoU_synthase"/>
</dbReference>
<dbReference type="Gene3D" id="3.30.70.1560">
    <property type="entry name" value="Alpha-L RNA-binding motif"/>
    <property type="match status" value="1"/>
</dbReference>
<dbReference type="InterPro" id="IPR018496">
    <property type="entry name" value="PsdUridine_synth_RsuA/RluB_CS"/>
</dbReference>
<sequence length="250" mass="27794">MAAVRLQKLIASAGVCSRRAAEELIRAGRVQVDGRVATLGSSADPETQKVPLDGKPLKLPAEHGYIALYKPRGVVVTLADEKGRDGLVKLLAGYPRRVFPVGRLDRRSEGLLLLTDDGDLAARLLHPRHHVLKRYQVSVRGPVRNADLKALAEGVELEDGVTLPAGVEILERGAEKSRFAMELYEGRNRQIRRMCEKLGYEVLRLVRTRFGTLELAGLAPGAWRELTRGEVKRLREEVRGAEKRMRREGV</sequence>
<dbReference type="Proteomes" id="UP000177187">
    <property type="component" value="Unassembled WGS sequence"/>
</dbReference>
<dbReference type="GO" id="GO:0003723">
    <property type="term" value="F:RNA binding"/>
    <property type="evidence" value="ECO:0007669"/>
    <property type="project" value="UniProtKB-KW"/>
</dbReference>
<dbReference type="InterPro" id="IPR020094">
    <property type="entry name" value="TruA/RsuA/RluB/E/F_N"/>
</dbReference>
<gene>
    <name evidence="7" type="ORF">A2Y64_08545</name>
</gene>
<evidence type="ECO:0000256" key="1">
    <source>
        <dbReference type="ARBA" id="ARBA00008348"/>
    </source>
</evidence>
<keyword evidence="3 5" id="KW-0413">Isomerase</keyword>
<dbReference type="SUPFAM" id="SSF55120">
    <property type="entry name" value="Pseudouridine synthase"/>
    <property type="match status" value="1"/>
</dbReference>
<proteinExistence type="inferred from homology"/>
<dbReference type="InterPro" id="IPR042092">
    <property type="entry name" value="PsdUridine_s_RsuA/RluB/E/F_cat"/>
</dbReference>
<dbReference type="PANTHER" id="PTHR47683:SF2">
    <property type="entry name" value="RNA-BINDING S4 DOMAIN-CONTAINING PROTEIN"/>
    <property type="match status" value="1"/>
</dbReference>
<dbReference type="AlphaFoldDB" id="A0A1F5F4W0"/>
<dbReference type="SUPFAM" id="SSF55174">
    <property type="entry name" value="Alpha-L RNA-binding motif"/>
    <property type="match status" value="1"/>
</dbReference>
<dbReference type="InterPro" id="IPR000748">
    <property type="entry name" value="PsdUridine_synth_RsuA/RluB/E/F"/>
</dbReference>
<feature type="domain" description="RNA-binding S4" evidence="6">
    <location>
        <begin position="4"/>
        <end position="92"/>
    </location>
</feature>
<evidence type="ECO:0000313" key="8">
    <source>
        <dbReference type="Proteomes" id="UP000177187"/>
    </source>
</evidence>
<dbReference type="NCBIfam" id="TIGR00093">
    <property type="entry name" value="pseudouridine synthase"/>
    <property type="match status" value="1"/>
</dbReference>
<evidence type="ECO:0000256" key="5">
    <source>
        <dbReference type="RuleBase" id="RU003887"/>
    </source>
</evidence>
<keyword evidence="2 4" id="KW-0694">RNA-binding</keyword>
<evidence type="ECO:0000313" key="7">
    <source>
        <dbReference type="EMBL" id="OGD74659.1"/>
    </source>
</evidence>
<protein>
    <recommendedName>
        <fullName evidence="5">Pseudouridine synthase</fullName>
        <ecNumber evidence="5">5.4.99.-</ecNumber>
    </recommendedName>
</protein>
<dbReference type="STRING" id="1817816.A2Y64_08545"/>
<dbReference type="PROSITE" id="PS01149">
    <property type="entry name" value="PSI_RSU"/>
    <property type="match status" value="1"/>
</dbReference>
<dbReference type="PROSITE" id="PS50889">
    <property type="entry name" value="S4"/>
    <property type="match status" value="1"/>
</dbReference>
<dbReference type="InterPro" id="IPR002942">
    <property type="entry name" value="S4_RNA-bd"/>
</dbReference>
<dbReference type="InterPro" id="IPR036986">
    <property type="entry name" value="S4_RNA-bd_sf"/>
</dbReference>
<dbReference type="Pfam" id="PF00849">
    <property type="entry name" value="PseudoU_synth_2"/>
    <property type="match status" value="1"/>
</dbReference>
<dbReference type="GO" id="GO:0120159">
    <property type="term" value="F:rRNA pseudouridine synthase activity"/>
    <property type="evidence" value="ECO:0007669"/>
    <property type="project" value="UniProtKB-ARBA"/>
</dbReference>
<name>A0A1F5F4W0_9BACT</name>
<dbReference type="Pfam" id="PF01479">
    <property type="entry name" value="S4"/>
    <property type="match status" value="1"/>
</dbReference>
<reference evidence="7 8" key="1">
    <citation type="journal article" date="2016" name="Nat. Commun.">
        <title>Thousands of microbial genomes shed light on interconnected biogeochemical processes in an aquifer system.</title>
        <authorList>
            <person name="Anantharaman K."/>
            <person name="Brown C.T."/>
            <person name="Hug L.A."/>
            <person name="Sharon I."/>
            <person name="Castelle C.J."/>
            <person name="Probst A.J."/>
            <person name="Thomas B.C."/>
            <person name="Singh A."/>
            <person name="Wilkins M.J."/>
            <person name="Karaoz U."/>
            <person name="Brodie E.L."/>
            <person name="Williams K.H."/>
            <person name="Hubbard S.S."/>
            <person name="Banfield J.F."/>
        </authorList>
    </citation>
    <scope>NUCLEOTIDE SEQUENCE [LARGE SCALE GENOMIC DNA]</scope>
</reference>
<dbReference type="Gene3D" id="3.30.70.580">
    <property type="entry name" value="Pseudouridine synthase I, catalytic domain, N-terminal subdomain"/>
    <property type="match status" value="1"/>
</dbReference>
<dbReference type="PANTHER" id="PTHR47683">
    <property type="entry name" value="PSEUDOURIDINE SYNTHASE FAMILY PROTEIN-RELATED"/>
    <property type="match status" value="1"/>
</dbReference>